<evidence type="ECO:0000313" key="3">
    <source>
        <dbReference type="Proteomes" id="UP000265663"/>
    </source>
</evidence>
<accession>A0A3M7MCN3</accession>
<feature type="region of interest" description="Disordered" evidence="1">
    <location>
        <begin position="233"/>
        <end position="253"/>
    </location>
</feature>
<dbReference type="AlphaFoldDB" id="A0A3M7MCN3"/>
<evidence type="ECO:0000256" key="1">
    <source>
        <dbReference type="SAM" id="MobiDB-lite"/>
    </source>
</evidence>
<feature type="region of interest" description="Disordered" evidence="1">
    <location>
        <begin position="24"/>
        <end position="43"/>
    </location>
</feature>
<proteinExistence type="predicted"/>
<evidence type="ECO:0000313" key="2">
    <source>
        <dbReference type="EMBL" id="RMZ72198.1"/>
    </source>
</evidence>
<keyword evidence="3" id="KW-1185">Reference proteome</keyword>
<protein>
    <submittedName>
        <fullName evidence="2">Uncharacterized protein</fullName>
    </submittedName>
</protein>
<sequence length="376" mass="42714">MSSINWLPFRNLVVLKRKEPSPRIEGAKSLGTNMNQNFKGEPDRDDIRMLENLRNQLVPMIKNMDRLQGEMQFKLSRGEVVDWPQIHRTTTVVTSYLTSIHQHISGGYRHQSKLVTQKHRIPTKDAKGNIVLDASGNEVLVERDIRRRVATTQALPSNTSRFEALHPFPNPLFPMDAGGGMAAGMAGTLLRKRLEPMEEGWVEDRIRKASEWVYVPEEWGIEPKKADALAIEQTEDEDENEVPESERLDSEAIPTRRVRDALSADDIKDLWQHSHQEVFDMKYLRQWYPNSYPSEDAQDVNEDEEGDEEEEEEEEEGFEDVMDTSGGQEAEAVDIVKPKVMKKKVVSGKLPVHQPVEGVPVLSMGVVCGFAESGEK</sequence>
<organism evidence="2 3">
    <name type="scientific">Pyrenophora seminiperda CCB06</name>
    <dbReference type="NCBI Taxonomy" id="1302712"/>
    <lineage>
        <taxon>Eukaryota</taxon>
        <taxon>Fungi</taxon>
        <taxon>Dikarya</taxon>
        <taxon>Ascomycota</taxon>
        <taxon>Pezizomycotina</taxon>
        <taxon>Dothideomycetes</taxon>
        <taxon>Pleosporomycetidae</taxon>
        <taxon>Pleosporales</taxon>
        <taxon>Pleosporineae</taxon>
        <taxon>Pleosporaceae</taxon>
        <taxon>Pyrenophora</taxon>
    </lineage>
</organism>
<name>A0A3M7MCN3_9PLEO</name>
<reference evidence="2 3" key="1">
    <citation type="journal article" date="2014" name="PLoS ONE">
        <title>De novo Genome Assembly of the Fungal Plant Pathogen Pyrenophora semeniperda.</title>
        <authorList>
            <person name="Soliai M.M."/>
            <person name="Meyer S.E."/>
            <person name="Udall J.A."/>
            <person name="Elzinga D.E."/>
            <person name="Hermansen R.A."/>
            <person name="Bodily P.M."/>
            <person name="Hart A.A."/>
            <person name="Coleman C.E."/>
        </authorList>
    </citation>
    <scope>NUCLEOTIDE SEQUENCE [LARGE SCALE GENOMIC DNA]</scope>
    <source>
        <strain evidence="2 3">CCB06</strain>
        <tissue evidence="2">Mycelium</tissue>
    </source>
</reference>
<feature type="compositionally biased region" description="Acidic residues" evidence="1">
    <location>
        <begin position="233"/>
        <end position="243"/>
    </location>
</feature>
<feature type="compositionally biased region" description="Acidic residues" evidence="1">
    <location>
        <begin position="296"/>
        <end position="322"/>
    </location>
</feature>
<dbReference type="OrthoDB" id="5329317at2759"/>
<dbReference type="EMBL" id="KE747829">
    <property type="protein sequence ID" value="RMZ72198.1"/>
    <property type="molecule type" value="Genomic_DNA"/>
</dbReference>
<dbReference type="Proteomes" id="UP000265663">
    <property type="component" value="Unassembled WGS sequence"/>
</dbReference>
<feature type="region of interest" description="Disordered" evidence="1">
    <location>
        <begin position="290"/>
        <end position="333"/>
    </location>
</feature>
<gene>
    <name evidence="2" type="ORF">GMOD_00007206</name>
</gene>